<reference evidence="2 5" key="2">
    <citation type="submission" date="2020-08" db="EMBL/GenBank/DDBJ databases">
        <title>Genomic Encyclopedia of Type Strains, Phase III (KMG-III): the genomes of soil and plant-associated and newly described type strains.</title>
        <authorList>
            <person name="Whitman W."/>
        </authorList>
    </citation>
    <scope>NUCLEOTIDE SEQUENCE [LARGE SCALE GENOMIC DNA]</scope>
    <source>
        <strain evidence="2 5">CECT 3146</strain>
    </source>
</reference>
<evidence type="ECO:0000256" key="1">
    <source>
        <dbReference type="SAM" id="MobiDB-lite"/>
    </source>
</evidence>
<dbReference type="EMBL" id="CP023690">
    <property type="protein sequence ID" value="QEV61454.1"/>
    <property type="molecule type" value="Genomic_DNA"/>
</dbReference>
<evidence type="ECO:0000313" key="4">
    <source>
        <dbReference type="Proteomes" id="UP000326505"/>
    </source>
</evidence>
<dbReference type="Proteomes" id="UP000549009">
    <property type="component" value="Unassembled WGS sequence"/>
</dbReference>
<accession>A0A5P2XCP7</accession>
<evidence type="ECO:0000313" key="3">
    <source>
        <dbReference type="EMBL" id="QEV61454.1"/>
    </source>
</evidence>
<keyword evidence="5" id="KW-1185">Reference proteome</keyword>
<reference evidence="3 4" key="1">
    <citation type="submission" date="2017-09" db="EMBL/GenBank/DDBJ databases">
        <authorList>
            <person name="Lee N."/>
            <person name="Cho B.-K."/>
        </authorList>
    </citation>
    <scope>NUCLEOTIDE SEQUENCE [LARGE SCALE GENOMIC DNA]</scope>
    <source>
        <strain evidence="3 4">ATCC 27465</strain>
    </source>
</reference>
<dbReference type="OrthoDB" id="3894953at2"/>
<dbReference type="EMBL" id="JACHJD010000017">
    <property type="protein sequence ID" value="MBB5108125.1"/>
    <property type="molecule type" value="Genomic_DNA"/>
</dbReference>
<protein>
    <submittedName>
        <fullName evidence="3">Uncharacterized protein</fullName>
    </submittedName>
</protein>
<proteinExistence type="predicted"/>
<name>A0A5P2XCP7_STRST</name>
<feature type="compositionally biased region" description="Pro residues" evidence="1">
    <location>
        <begin position="747"/>
        <end position="757"/>
    </location>
</feature>
<sequence>MQPADDTTKDALAAGERTLTHGTRLGGEDVSAQVQSWQVERAYATDLPSAMRSFAGSSAAQLQLQVAGRDGRGAPALYSPWAPRATGDIARPGQSVVHTAGVGGAALPAFRGTIRSRSAVSGTDSVELTALDGAERLRGPAQLPRPYTGVLRRRPVATATWCVDELLRQAGMLTSPPPRGPEFVPGKPLTLVHATLHGGFATPYGMPEDLPDPRHYTWTRAGAPHEMAFVPTALPPGQERVTASWFPRARVTVPGNRIFVEAWVNNALGVGDQFRIDLILNRKGTTTGRLALEVDFQAGTYRLVSAGEQTGGLSLPWDVAWLREQRGVWHFGAFFDTVASGGTVLPTVQPCITTPTGHFWRGNALTFADDRAAQTASELRLVRMESSVGVEGLQVTSGLAATPDEAGFSQAAEWTKAAELDDAILPLRVIPQVSGSQWEAITGIAKASLSTAEVDEHGWFRWRNFTRFQTAPTAPDLTLTSVREIASLTVTEEIDACRNYCVQPAKDWSGVKAVVSSVTEDDRIREIPPYSSLTLSYTFDESELDIGPPDTDDDSGIAGSRFRVARQNAAGLPPVKGMVDALLRREDGAVVLRLANRGPDRLYTVTKEGGPSIRIVGIKADRDPVERHGVSYVPGSVSERFYGRQEYFAEATDWVQELDSARHLAAAMRTAGELPVPVLADVQVLYDPRVQLGDVVRIQDTSGARLDTLAWVVGITTAATADGGVQQTLSLRGTRPNGVPQDSGLTPDPPAAVPPRPPHADYAAVKRTHPSLQALRESRATWRSVKENSDV</sequence>
<gene>
    <name evidence="3" type="ORF">CP982_24390</name>
    <name evidence="2" type="ORF">FHS40_007246</name>
</gene>
<feature type="region of interest" description="Disordered" evidence="1">
    <location>
        <begin position="732"/>
        <end position="762"/>
    </location>
</feature>
<evidence type="ECO:0000313" key="2">
    <source>
        <dbReference type="EMBL" id="MBB5108125.1"/>
    </source>
</evidence>
<dbReference type="RefSeq" id="WP_150512463.1">
    <property type="nucleotide sequence ID" value="NZ_BMSQ01000008.1"/>
</dbReference>
<evidence type="ECO:0000313" key="5">
    <source>
        <dbReference type="Proteomes" id="UP000549009"/>
    </source>
</evidence>
<dbReference type="AlphaFoldDB" id="A0A5P2XCP7"/>
<organism evidence="3 4">
    <name type="scientific">Streptomyces spectabilis</name>
    <dbReference type="NCBI Taxonomy" id="68270"/>
    <lineage>
        <taxon>Bacteria</taxon>
        <taxon>Bacillati</taxon>
        <taxon>Actinomycetota</taxon>
        <taxon>Actinomycetes</taxon>
        <taxon>Kitasatosporales</taxon>
        <taxon>Streptomycetaceae</taxon>
        <taxon>Streptomyces</taxon>
    </lineage>
</organism>
<dbReference type="Proteomes" id="UP000326505">
    <property type="component" value="Chromosome"/>
</dbReference>
<dbReference type="KEGG" id="sspb:CP982_24390"/>